<dbReference type="OrthoDB" id="9815222at2"/>
<gene>
    <name evidence="2" type="ORF">C7I85_29375</name>
</gene>
<keyword evidence="3" id="KW-1185">Reference proteome</keyword>
<proteinExistence type="predicted"/>
<organism evidence="2 3">
    <name type="scientific">Pseudaminobacter soli</name>
    <name type="common">ex Li et al. 2025</name>
    <dbReference type="NCBI Taxonomy" id="1295366"/>
    <lineage>
        <taxon>Bacteria</taxon>
        <taxon>Pseudomonadati</taxon>
        <taxon>Pseudomonadota</taxon>
        <taxon>Alphaproteobacteria</taxon>
        <taxon>Hyphomicrobiales</taxon>
        <taxon>Phyllobacteriaceae</taxon>
        <taxon>Pseudaminobacter</taxon>
    </lineage>
</organism>
<accession>A0A2P7RNC1</accession>
<comment type="caution">
    <text evidence="2">The sequence shown here is derived from an EMBL/GenBank/DDBJ whole genome shotgun (WGS) entry which is preliminary data.</text>
</comment>
<name>A0A2P7RNC1_9HYPH</name>
<dbReference type="AlphaFoldDB" id="A0A2P7RNC1"/>
<dbReference type="RefSeq" id="WP_146149007.1">
    <property type="nucleotide sequence ID" value="NZ_PXYL01000037.1"/>
</dbReference>
<protein>
    <submittedName>
        <fullName evidence="2">Uncharacterized protein</fullName>
    </submittedName>
</protein>
<feature type="region of interest" description="Disordered" evidence="1">
    <location>
        <begin position="90"/>
        <end position="111"/>
    </location>
</feature>
<reference evidence="2 3" key="1">
    <citation type="submission" date="2018-03" db="EMBL/GenBank/DDBJ databases">
        <title>The draft genome of Mesorhizobium soli JCM 19897.</title>
        <authorList>
            <person name="Li L."/>
            <person name="Liu L."/>
            <person name="Liang L."/>
            <person name="Wang T."/>
            <person name="Zhang X."/>
        </authorList>
    </citation>
    <scope>NUCLEOTIDE SEQUENCE [LARGE SCALE GENOMIC DNA]</scope>
    <source>
        <strain evidence="2 3">JCM 19897</strain>
    </source>
</reference>
<evidence type="ECO:0000313" key="2">
    <source>
        <dbReference type="EMBL" id="PSJ51727.1"/>
    </source>
</evidence>
<evidence type="ECO:0000256" key="1">
    <source>
        <dbReference type="SAM" id="MobiDB-lite"/>
    </source>
</evidence>
<sequence>MFGCYSAVLTQALEDLGHADALARMPAVPLFLEIGACDRTMISLMSLGLSRVAAMRFAVSVPSQNLDMASAINWLRDADLEKGVLTWSAMPGPLNKSQNHTRREEMPRRPN</sequence>
<dbReference type="EMBL" id="PXYL01000037">
    <property type="protein sequence ID" value="PSJ51727.1"/>
    <property type="molecule type" value="Genomic_DNA"/>
</dbReference>
<evidence type="ECO:0000313" key="3">
    <source>
        <dbReference type="Proteomes" id="UP000240653"/>
    </source>
</evidence>
<dbReference type="Proteomes" id="UP000240653">
    <property type="component" value="Unassembled WGS sequence"/>
</dbReference>
<feature type="compositionally biased region" description="Basic and acidic residues" evidence="1">
    <location>
        <begin position="101"/>
        <end position="111"/>
    </location>
</feature>